<evidence type="ECO:0000256" key="5">
    <source>
        <dbReference type="ARBA" id="ARBA00023180"/>
    </source>
</evidence>
<reference evidence="7" key="1">
    <citation type="journal article" date="2018" name="Nat. Microbiol.">
        <title>Leveraging single-cell genomics to expand the fungal tree of life.</title>
        <authorList>
            <person name="Ahrendt S.R."/>
            <person name="Quandt C.A."/>
            <person name="Ciobanu D."/>
            <person name="Clum A."/>
            <person name="Salamov A."/>
            <person name="Andreopoulos B."/>
            <person name="Cheng J.F."/>
            <person name="Woyke T."/>
            <person name="Pelin A."/>
            <person name="Henrissat B."/>
            <person name="Reynolds N.K."/>
            <person name="Benny G.L."/>
            <person name="Smith M.E."/>
            <person name="James T.Y."/>
            <person name="Grigoriev I.V."/>
        </authorList>
    </citation>
    <scope>NUCLEOTIDE SEQUENCE [LARGE SCALE GENOMIC DNA]</scope>
</reference>
<keyword evidence="5" id="KW-0325">Glycoprotein</keyword>
<dbReference type="AlphaFoldDB" id="A0A4P9Y6P9"/>
<evidence type="ECO:0000256" key="4">
    <source>
        <dbReference type="ARBA" id="ARBA00022801"/>
    </source>
</evidence>
<dbReference type="EMBL" id="KZ987808">
    <property type="protein sequence ID" value="RKP14643.1"/>
    <property type="molecule type" value="Genomic_DNA"/>
</dbReference>
<keyword evidence="4" id="KW-0378">Hydrolase</keyword>
<dbReference type="InterPro" id="IPR029058">
    <property type="entry name" value="AB_hydrolase_fold"/>
</dbReference>
<accession>A0A4P9Y6P9</accession>
<keyword evidence="7" id="KW-1185">Reference proteome</keyword>
<dbReference type="Proteomes" id="UP000267251">
    <property type="component" value="Unassembled WGS sequence"/>
</dbReference>
<sequence length="130" mass="14535">YIDTAVDTSPTASRGWYWMICNEFGYWQTSPRDSRTPLRSRLITLQSDLDSCPYVFPGGPNKGQVDTLNLKHLGQTGVINRLLYVNGELDPWRRLSVSAPDSIFPTADQSLTPRYVIPGGSHCKDLGFAQ</sequence>
<proteinExistence type="inferred from homology"/>
<feature type="non-terminal residue" evidence="6">
    <location>
        <position position="1"/>
    </location>
</feature>
<evidence type="ECO:0000256" key="3">
    <source>
        <dbReference type="ARBA" id="ARBA00022729"/>
    </source>
</evidence>
<keyword evidence="3" id="KW-0732">Signal</keyword>
<dbReference type="GO" id="GO:0070008">
    <property type="term" value="F:serine-type exopeptidase activity"/>
    <property type="evidence" value="ECO:0007669"/>
    <property type="project" value="InterPro"/>
</dbReference>
<name>A0A4P9Y6P9_9FUNG</name>
<dbReference type="GO" id="GO:0008239">
    <property type="term" value="F:dipeptidyl-peptidase activity"/>
    <property type="evidence" value="ECO:0007669"/>
    <property type="project" value="TreeGrafter"/>
</dbReference>
<organism evidence="6 7">
    <name type="scientific">Piptocephalis cylindrospora</name>
    <dbReference type="NCBI Taxonomy" id="1907219"/>
    <lineage>
        <taxon>Eukaryota</taxon>
        <taxon>Fungi</taxon>
        <taxon>Fungi incertae sedis</taxon>
        <taxon>Zoopagomycota</taxon>
        <taxon>Zoopagomycotina</taxon>
        <taxon>Zoopagomycetes</taxon>
        <taxon>Zoopagales</taxon>
        <taxon>Piptocephalidaceae</taxon>
        <taxon>Piptocephalis</taxon>
    </lineage>
</organism>
<dbReference type="OrthoDB" id="1735038at2759"/>
<evidence type="ECO:0000256" key="1">
    <source>
        <dbReference type="ARBA" id="ARBA00011079"/>
    </source>
</evidence>
<gene>
    <name evidence="6" type="ORF">BJ684DRAFT_978</name>
</gene>
<evidence type="ECO:0000313" key="7">
    <source>
        <dbReference type="Proteomes" id="UP000267251"/>
    </source>
</evidence>
<evidence type="ECO:0000256" key="2">
    <source>
        <dbReference type="ARBA" id="ARBA00022670"/>
    </source>
</evidence>
<keyword evidence="2" id="KW-0645">Protease</keyword>
<protein>
    <submittedName>
        <fullName evidence="6">Peptidase S28</fullName>
    </submittedName>
</protein>
<dbReference type="Pfam" id="PF05577">
    <property type="entry name" value="Peptidase_S28"/>
    <property type="match status" value="1"/>
</dbReference>
<evidence type="ECO:0000313" key="6">
    <source>
        <dbReference type="EMBL" id="RKP14643.1"/>
    </source>
</evidence>
<dbReference type="InterPro" id="IPR008758">
    <property type="entry name" value="Peptidase_S28"/>
</dbReference>
<dbReference type="GO" id="GO:0006508">
    <property type="term" value="P:proteolysis"/>
    <property type="evidence" value="ECO:0007669"/>
    <property type="project" value="UniProtKB-KW"/>
</dbReference>
<comment type="similarity">
    <text evidence="1">Belongs to the peptidase S28 family.</text>
</comment>
<dbReference type="Gene3D" id="3.40.50.1820">
    <property type="entry name" value="alpha/beta hydrolase"/>
    <property type="match status" value="1"/>
</dbReference>
<dbReference type="PANTHER" id="PTHR11010:SF23">
    <property type="entry name" value="SERINE PEPTIDASE"/>
    <property type="match status" value="1"/>
</dbReference>
<feature type="non-terminal residue" evidence="6">
    <location>
        <position position="130"/>
    </location>
</feature>
<dbReference type="PANTHER" id="PTHR11010">
    <property type="entry name" value="PROTEASE S28 PRO-X CARBOXYPEPTIDASE-RELATED"/>
    <property type="match status" value="1"/>
</dbReference>